<dbReference type="EMBL" id="JFHK01000008">
    <property type="protein sequence ID" value="OAA30631.1"/>
    <property type="molecule type" value="Genomic_DNA"/>
</dbReference>
<organism evidence="2 3">
    <name type="scientific">Kosmotoga arenicorallina S304</name>
    <dbReference type="NCBI Taxonomy" id="1453497"/>
    <lineage>
        <taxon>Bacteria</taxon>
        <taxon>Thermotogati</taxon>
        <taxon>Thermotogota</taxon>
        <taxon>Thermotogae</taxon>
        <taxon>Kosmotogales</taxon>
        <taxon>Kosmotogaceae</taxon>
        <taxon>Kosmotoga</taxon>
    </lineage>
</organism>
<keyword evidence="1" id="KW-1133">Transmembrane helix</keyword>
<keyword evidence="3" id="KW-1185">Reference proteome</keyword>
<keyword evidence="1" id="KW-0812">Transmembrane</keyword>
<dbReference type="STRING" id="1453497.AT15_10125"/>
<name>A0A176K0V5_9BACT</name>
<evidence type="ECO:0000256" key="1">
    <source>
        <dbReference type="SAM" id="Phobius"/>
    </source>
</evidence>
<reference evidence="2 3" key="1">
    <citation type="submission" date="2014-02" db="EMBL/GenBank/DDBJ databases">
        <title>Kosmotoga genome sequencing.</title>
        <authorList>
            <person name="Pollo S.M."/>
            <person name="Charchuk R."/>
            <person name="Nesbo C.L."/>
        </authorList>
    </citation>
    <scope>NUCLEOTIDE SEQUENCE [LARGE SCALE GENOMIC DNA]</scope>
    <source>
        <strain evidence="2 3">S304</strain>
    </source>
</reference>
<proteinExistence type="predicted"/>
<evidence type="ECO:0000313" key="3">
    <source>
        <dbReference type="Proteomes" id="UP000077339"/>
    </source>
</evidence>
<gene>
    <name evidence="2" type="ORF">AT15_10125</name>
</gene>
<dbReference type="Proteomes" id="UP000077339">
    <property type="component" value="Unassembled WGS sequence"/>
</dbReference>
<comment type="caution">
    <text evidence="2">The sequence shown here is derived from an EMBL/GenBank/DDBJ whole genome shotgun (WGS) entry which is preliminary data.</text>
</comment>
<accession>A0A176K0V5</accession>
<evidence type="ECO:0000313" key="2">
    <source>
        <dbReference type="EMBL" id="OAA30631.1"/>
    </source>
</evidence>
<feature type="transmembrane region" description="Helical" evidence="1">
    <location>
        <begin position="12"/>
        <end position="33"/>
    </location>
</feature>
<dbReference type="AlphaFoldDB" id="A0A176K0V5"/>
<sequence length="537" mass="58825">MFSYHHFKPRNKGFALPLTMILLIFGTLILLAVGTQLNRTANELNSFKIVSEKQTILENAIEAAGYILVENNSLELSSTWDGIEYFKQKIGNRSGIETYYWVQYLNQLTPETPCIDLSSYINALSNDPALGNGKYAFDVYAYEIGNKYLVTATLKDSESGEPVSKAGAGLVADVIDVYLPAVRFAASDRIFSVMRKVGGGKRNPKIVGDLIYGKAIILDDVNILLTDSSTPGEIITGTLTAKSVSIENVEELYPGWYHHISEDPYTIYQKWKQEYLDTFPASSIEITLDENHNVPSFDPDVTFIITAPDGDPSPEFNVFFDTDGLRIEYGPKAFTVPSSAVSENMINIKVMGDAIIGDDPHKISPVTGKYNIAVYGDVYINTNISYNYLVDYVNNGKGGSLVANKTKNVSISLISDMLNGSWEDVLSLAAVGGDLKILFGNSRRTHGNKTIMGNLLSLKDGGKGGDVAFPDIQNAVKGKGHSPQLFAFGALTSYTFDKDHYTTDALKSIVAVAGYIDPSQSLDSLNSSRRIIGMMTW</sequence>
<protein>
    <submittedName>
        <fullName evidence="2">Uncharacterized protein</fullName>
    </submittedName>
</protein>
<dbReference type="RefSeq" id="WP_068347434.1">
    <property type="nucleotide sequence ID" value="NZ_JFHK01000008.1"/>
</dbReference>
<keyword evidence="1" id="KW-0472">Membrane</keyword>
<dbReference type="OrthoDB" id="40143at2"/>
<dbReference type="PATRIC" id="fig|1453497.3.peg.2006"/>